<feature type="domain" description="OmpR/PhoB-type" evidence="3">
    <location>
        <begin position="1"/>
        <end position="63"/>
    </location>
</feature>
<dbReference type="Gene3D" id="1.10.10.10">
    <property type="entry name" value="Winged helix-like DNA-binding domain superfamily/Winged helix DNA-binding domain"/>
    <property type="match status" value="1"/>
</dbReference>
<protein>
    <submittedName>
        <fullName evidence="4">Winged helix-turn-helix domain-containing protein</fullName>
    </submittedName>
</protein>
<dbReference type="InterPro" id="IPR036388">
    <property type="entry name" value="WH-like_DNA-bd_sf"/>
</dbReference>
<dbReference type="PROSITE" id="PS51755">
    <property type="entry name" value="OMPR_PHOB"/>
    <property type="match status" value="1"/>
</dbReference>
<gene>
    <name evidence="4" type="ORF">MON41_14770</name>
</gene>
<comment type="caution">
    <text evidence="4">The sequence shown here is derived from an EMBL/GenBank/DDBJ whole genome shotgun (WGS) entry which is preliminary data.</text>
</comment>
<evidence type="ECO:0000313" key="5">
    <source>
        <dbReference type="Proteomes" id="UP001201985"/>
    </source>
</evidence>
<sequence length="475" mass="51767">MLLHLAMHGGQVVERGDLIEAVWSGIFITENGLSQCVAEIRRALGADEMLLRTLPRRGYLLDIPPPSMTPVPAAPAYSGGIPVLAMLPLRLVPPDPGLAVFADILLDGIVGALAMLRQPVVISANSTRHVASLQEDVPSLARRLGAHYIVTGSVCRLSGHVRLWVELAEAAQGVVLWHRAYVLTEAGLLEALDELATAIAHTALPHLRDAEIRATRRRQHDIGAYHLMLEAQCVMTRLDRGSFDTAGEMLWRAAALDPGFAAPHTALAVWHSLRIGQGWSADPAADGRALEAAVQQALELDAGHARALALLGHSRTILHRDYATAQDLLDRALEIAPNDAETCLWVSPTLAYTGRTADAVRSAERAIRLSPEDPLLFRYQHFLSIAHYAQGDWEEAAQWGLRSIRSNRGYTSNLIMTAAALAALGRAEEARPIVAHFLELVPSYRVSVRVPRQAFRDGVQREQYGRHLLAAGLPE</sequence>
<organism evidence="4 5">
    <name type="scientific">Teichococcus vastitatis</name>
    <dbReference type="NCBI Taxonomy" id="2307076"/>
    <lineage>
        <taxon>Bacteria</taxon>
        <taxon>Pseudomonadati</taxon>
        <taxon>Pseudomonadota</taxon>
        <taxon>Alphaproteobacteria</taxon>
        <taxon>Acetobacterales</taxon>
        <taxon>Roseomonadaceae</taxon>
        <taxon>Roseomonas</taxon>
    </lineage>
</organism>
<keyword evidence="5" id="KW-1185">Reference proteome</keyword>
<reference evidence="4 5" key="1">
    <citation type="submission" date="2022-03" db="EMBL/GenBank/DDBJ databases">
        <title>Complete genome analysis of Roseomonas KG 17.1 : a prolific producer of plant growth promoters.</title>
        <authorList>
            <person name="Saadouli I."/>
            <person name="Najjari A."/>
            <person name="Mosbah A."/>
            <person name="Ouzari H.I."/>
        </authorList>
    </citation>
    <scope>NUCLEOTIDE SEQUENCE [LARGE SCALE GENOMIC DNA]</scope>
    <source>
        <strain evidence="4 5">KG17-1</strain>
    </source>
</reference>
<evidence type="ECO:0000256" key="2">
    <source>
        <dbReference type="PROSITE-ProRule" id="PRU01091"/>
    </source>
</evidence>
<accession>A0ABS9W6R1</accession>
<proteinExistence type="predicted"/>
<dbReference type="Gene3D" id="1.25.40.10">
    <property type="entry name" value="Tetratricopeptide repeat domain"/>
    <property type="match status" value="1"/>
</dbReference>
<dbReference type="InterPro" id="IPR001867">
    <property type="entry name" value="OmpR/PhoB-type_DNA-bd"/>
</dbReference>
<dbReference type="SUPFAM" id="SSF46894">
    <property type="entry name" value="C-terminal effector domain of the bipartite response regulators"/>
    <property type="match status" value="1"/>
</dbReference>
<keyword evidence="1 2" id="KW-0238">DNA-binding</keyword>
<dbReference type="InterPro" id="IPR011990">
    <property type="entry name" value="TPR-like_helical_dom_sf"/>
</dbReference>
<dbReference type="Proteomes" id="UP001201985">
    <property type="component" value="Unassembled WGS sequence"/>
</dbReference>
<dbReference type="SUPFAM" id="SSF48452">
    <property type="entry name" value="TPR-like"/>
    <property type="match status" value="1"/>
</dbReference>
<evidence type="ECO:0000313" key="4">
    <source>
        <dbReference type="EMBL" id="MCI0754983.1"/>
    </source>
</evidence>
<evidence type="ECO:0000256" key="1">
    <source>
        <dbReference type="ARBA" id="ARBA00023125"/>
    </source>
</evidence>
<dbReference type="EMBL" id="JALBUU010000028">
    <property type="protein sequence ID" value="MCI0754983.1"/>
    <property type="molecule type" value="Genomic_DNA"/>
</dbReference>
<evidence type="ECO:0000259" key="3">
    <source>
        <dbReference type="PROSITE" id="PS51755"/>
    </source>
</evidence>
<name>A0ABS9W6R1_9PROT</name>
<dbReference type="InterPro" id="IPR016032">
    <property type="entry name" value="Sig_transdc_resp-reg_C-effctor"/>
</dbReference>
<dbReference type="Pfam" id="PF00486">
    <property type="entry name" value="Trans_reg_C"/>
    <property type="match status" value="1"/>
</dbReference>
<feature type="DNA-binding region" description="OmpR/PhoB-type" evidence="2">
    <location>
        <begin position="1"/>
        <end position="63"/>
    </location>
</feature>